<keyword evidence="8" id="KW-0186">Copper</keyword>
<keyword evidence="9 18" id="KW-0503">Monooxygenase</keyword>
<evidence type="ECO:0000256" key="11">
    <source>
        <dbReference type="ARBA" id="ARBA00023277"/>
    </source>
</evidence>
<dbReference type="GO" id="GO:0004497">
    <property type="term" value="F:monooxygenase activity"/>
    <property type="evidence" value="ECO:0007669"/>
    <property type="project" value="UniProtKB-KW"/>
</dbReference>
<evidence type="ECO:0000256" key="5">
    <source>
        <dbReference type="ARBA" id="ARBA00022729"/>
    </source>
</evidence>
<dbReference type="PANTHER" id="PTHR33353">
    <property type="entry name" value="PUTATIVE (AFU_ORTHOLOGUE AFUA_1G12560)-RELATED"/>
    <property type="match status" value="1"/>
</dbReference>
<evidence type="ECO:0000256" key="6">
    <source>
        <dbReference type="ARBA" id="ARBA00023001"/>
    </source>
</evidence>
<gene>
    <name evidence="18" type="ORF">K458DRAFT_400608</name>
</gene>
<sequence>MARFSFLLATLVATNPLVQAHFRFVRIARNGVWQAPFRFMRNTTSPYTEPLDPNSDDPNYTRTFFDPSYYTDHPNSVRCGRGNMEHAAETQSMWIKAGDTLEFATAAYTDPAFGDARVWECGDRRGFCTFGLNVSEIDRYGTFPMSIAHSGPVSTYLSAVPSGQEIEQYDGSGEWIKLHTTGVQIWKNMTNVHWLPNNNTGRYAYASGINRIAPRMPFKIPEQTPTGSYLLRIDLLYTTGWYPAQLYPTCAHILVEGAAEGALPKGVKFPEVYDPKMPGEDDPPFASSLPFCCSGVCI</sequence>
<evidence type="ECO:0000256" key="9">
    <source>
        <dbReference type="ARBA" id="ARBA00023033"/>
    </source>
</evidence>
<evidence type="ECO:0000256" key="14">
    <source>
        <dbReference type="ARBA" id="ARBA00045077"/>
    </source>
</evidence>
<dbReference type="GO" id="GO:0005576">
    <property type="term" value="C:extracellular region"/>
    <property type="evidence" value="ECO:0007669"/>
    <property type="project" value="UniProtKB-SubCell"/>
</dbReference>
<dbReference type="EC" id="1.14.99.56" evidence="15"/>
<keyword evidence="10" id="KW-1015">Disulfide bond</keyword>
<evidence type="ECO:0000256" key="4">
    <source>
        <dbReference type="ARBA" id="ARBA00022723"/>
    </source>
</evidence>
<keyword evidence="3" id="KW-0964">Secreted</keyword>
<evidence type="ECO:0000256" key="16">
    <source>
        <dbReference type="SAM" id="SignalP"/>
    </source>
</evidence>
<comment type="catalytic activity">
    <reaction evidence="14">
        <text>[(1-&gt;4)-beta-D-glucosyl]n+m + reduced acceptor + O2 = 4-dehydro-beta-D-glucosyl-[(1-&gt;4)-beta-D-glucosyl]n-1 + [(1-&gt;4)-beta-D-glucosyl]m + acceptor + H2O.</text>
        <dbReference type="EC" id="1.14.99.56"/>
    </reaction>
</comment>
<feature type="domain" description="Auxiliary Activity family 9 catalytic" evidence="17">
    <location>
        <begin position="73"/>
        <end position="279"/>
    </location>
</feature>
<dbReference type="Gene3D" id="2.70.50.70">
    <property type="match status" value="1"/>
</dbReference>
<evidence type="ECO:0000256" key="12">
    <source>
        <dbReference type="ARBA" id="ARBA00023326"/>
    </source>
</evidence>
<comment type="cofactor">
    <cofactor evidence="1">
        <name>Cu(2+)</name>
        <dbReference type="ChEBI" id="CHEBI:29036"/>
    </cofactor>
</comment>
<dbReference type="Proteomes" id="UP000799291">
    <property type="component" value="Unassembled WGS sequence"/>
</dbReference>
<keyword evidence="19" id="KW-1185">Reference proteome</keyword>
<feature type="chain" id="PRO_5026077389" description="lytic cellulose monooxygenase (C4-dehydrogenating)" evidence="16">
    <location>
        <begin position="21"/>
        <end position="298"/>
    </location>
</feature>
<comment type="subcellular location">
    <subcellularLocation>
        <location evidence="2">Secreted</location>
    </subcellularLocation>
</comment>
<dbReference type="Pfam" id="PF03443">
    <property type="entry name" value="AA9"/>
    <property type="match status" value="1"/>
</dbReference>
<dbReference type="GO" id="GO:0030245">
    <property type="term" value="P:cellulose catabolic process"/>
    <property type="evidence" value="ECO:0007669"/>
    <property type="project" value="UniProtKB-KW"/>
</dbReference>
<evidence type="ECO:0000256" key="3">
    <source>
        <dbReference type="ARBA" id="ARBA00022525"/>
    </source>
</evidence>
<evidence type="ECO:0000313" key="18">
    <source>
        <dbReference type="EMBL" id="KAF2688408.1"/>
    </source>
</evidence>
<evidence type="ECO:0000256" key="1">
    <source>
        <dbReference type="ARBA" id="ARBA00001973"/>
    </source>
</evidence>
<keyword evidence="6" id="KW-0136">Cellulose degradation</keyword>
<dbReference type="OrthoDB" id="3496539at2759"/>
<evidence type="ECO:0000256" key="10">
    <source>
        <dbReference type="ARBA" id="ARBA00023157"/>
    </source>
</evidence>
<keyword evidence="7" id="KW-0560">Oxidoreductase</keyword>
<dbReference type="InterPro" id="IPR049892">
    <property type="entry name" value="AA9"/>
</dbReference>
<proteinExistence type="inferred from homology"/>
<feature type="signal peptide" evidence="16">
    <location>
        <begin position="1"/>
        <end position="20"/>
    </location>
</feature>
<keyword evidence="4" id="KW-0479">Metal-binding</keyword>
<protein>
    <recommendedName>
        <fullName evidence="15">lytic cellulose monooxygenase (C4-dehydrogenating)</fullName>
        <ecNumber evidence="15">1.14.99.56</ecNumber>
    </recommendedName>
</protein>
<evidence type="ECO:0000313" key="19">
    <source>
        <dbReference type="Proteomes" id="UP000799291"/>
    </source>
</evidence>
<keyword evidence="11" id="KW-0119">Carbohydrate metabolism</keyword>
<keyword evidence="12" id="KW-0624">Polysaccharide degradation</keyword>
<evidence type="ECO:0000259" key="17">
    <source>
        <dbReference type="Pfam" id="PF03443"/>
    </source>
</evidence>
<evidence type="ECO:0000256" key="2">
    <source>
        <dbReference type="ARBA" id="ARBA00004613"/>
    </source>
</evidence>
<evidence type="ECO:0000256" key="8">
    <source>
        <dbReference type="ARBA" id="ARBA00023008"/>
    </source>
</evidence>
<dbReference type="EMBL" id="MU005573">
    <property type="protein sequence ID" value="KAF2688408.1"/>
    <property type="molecule type" value="Genomic_DNA"/>
</dbReference>
<dbReference type="AlphaFoldDB" id="A0A6G1JD91"/>
<organism evidence="18 19">
    <name type="scientific">Lentithecium fluviatile CBS 122367</name>
    <dbReference type="NCBI Taxonomy" id="1168545"/>
    <lineage>
        <taxon>Eukaryota</taxon>
        <taxon>Fungi</taxon>
        <taxon>Dikarya</taxon>
        <taxon>Ascomycota</taxon>
        <taxon>Pezizomycotina</taxon>
        <taxon>Dothideomycetes</taxon>
        <taxon>Pleosporomycetidae</taxon>
        <taxon>Pleosporales</taxon>
        <taxon>Massarineae</taxon>
        <taxon>Lentitheciaceae</taxon>
        <taxon>Lentithecium</taxon>
    </lineage>
</organism>
<dbReference type="InterPro" id="IPR005103">
    <property type="entry name" value="AA9_LPMO"/>
</dbReference>
<name>A0A6G1JD91_9PLEO</name>
<accession>A0A6G1JD91</accession>
<keyword evidence="5 16" id="KW-0732">Signal</keyword>
<evidence type="ECO:0000256" key="13">
    <source>
        <dbReference type="ARBA" id="ARBA00044502"/>
    </source>
</evidence>
<dbReference type="PANTHER" id="PTHR33353:SF10">
    <property type="entry name" value="ENDO-BETA-1,4-GLUCANASE D"/>
    <property type="match status" value="1"/>
</dbReference>
<comment type="similarity">
    <text evidence="13">Belongs to the polysaccharide monooxygenase AA9 family.</text>
</comment>
<dbReference type="GO" id="GO:0046872">
    <property type="term" value="F:metal ion binding"/>
    <property type="evidence" value="ECO:0007669"/>
    <property type="project" value="UniProtKB-KW"/>
</dbReference>
<reference evidence="18" key="1">
    <citation type="journal article" date="2020" name="Stud. Mycol.">
        <title>101 Dothideomycetes genomes: a test case for predicting lifestyles and emergence of pathogens.</title>
        <authorList>
            <person name="Haridas S."/>
            <person name="Albert R."/>
            <person name="Binder M."/>
            <person name="Bloem J."/>
            <person name="Labutti K."/>
            <person name="Salamov A."/>
            <person name="Andreopoulos B."/>
            <person name="Baker S."/>
            <person name="Barry K."/>
            <person name="Bills G."/>
            <person name="Bluhm B."/>
            <person name="Cannon C."/>
            <person name="Castanera R."/>
            <person name="Culley D."/>
            <person name="Daum C."/>
            <person name="Ezra D."/>
            <person name="Gonzalez J."/>
            <person name="Henrissat B."/>
            <person name="Kuo A."/>
            <person name="Liang C."/>
            <person name="Lipzen A."/>
            <person name="Lutzoni F."/>
            <person name="Magnuson J."/>
            <person name="Mondo S."/>
            <person name="Nolan M."/>
            <person name="Ohm R."/>
            <person name="Pangilinan J."/>
            <person name="Park H.-J."/>
            <person name="Ramirez L."/>
            <person name="Alfaro M."/>
            <person name="Sun H."/>
            <person name="Tritt A."/>
            <person name="Yoshinaga Y."/>
            <person name="Zwiers L.-H."/>
            <person name="Turgeon B."/>
            <person name="Goodwin S."/>
            <person name="Spatafora J."/>
            <person name="Crous P."/>
            <person name="Grigoriev I."/>
        </authorList>
    </citation>
    <scope>NUCLEOTIDE SEQUENCE</scope>
    <source>
        <strain evidence="18">CBS 122367</strain>
    </source>
</reference>
<evidence type="ECO:0000256" key="7">
    <source>
        <dbReference type="ARBA" id="ARBA00023002"/>
    </source>
</evidence>
<evidence type="ECO:0000256" key="15">
    <source>
        <dbReference type="ARBA" id="ARBA00047174"/>
    </source>
</evidence>